<dbReference type="InterPro" id="IPR005064">
    <property type="entry name" value="BUG"/>
</dbReference>
<organism evidence="3 4">
    <name type="scientific">Diaphorobacter ruginosibacter</name>
    <dbReference type="NCBI Taxonomy" id="1715720"/>
    <lineage>
        <taxon>Bacteria</taxon>
        <taxon>Pseudomonadati</taxon>
        <taxon>Pseudomonadota</taxon>
        <taxon>Betaproteobacteria</taxon>
        <taxon>Burkholderiales</taxon>
        <taxon>Comamonadaceae</taxon>
        <taxon>Diaphorobacter</taxon>
    </lineage>
</organism>
<dbReference type="PIRSF" id="PIRSF017082">
    <property type="entry name" value="YflP"/>
    <property type="match status" value="1"/>
</dbReference>
<dbReference type="Proteomes" id="UP000515811">
    <property type="component" value="Chromosome"/>
</dbReference>
<name>A0A7G9RR10_9BURK</name>
<keyword evidence="2" id="KW-0732">Signal</keyword>
<dbReference type="RefSeq" id="WP_187598280.1">
    <property type="nucleotide sequence ID" value="NZ_CP060714.1"/>
</dbReference>
<dbReference type="PANTHER" id="PTHR42928:SF5">
    <property type="entry name" value="BLR1237 PROTEIN"/>
    <property type="match status" value="1"/>
</dbReference>
<dbReference type="Gene3D" id="3.40.190.10">
    <property type="entry name" value="Periplasmic binding protein-like II"/>
    <property type="match status" value="1"/>
</dbReference>
<dbReference type="Pfam" id="PF03401">
    <property type="entry name" value="TctC"/>
    <property type="match status" value="1"/>
</dbReference>
<gene>
    <name evidence="3" type="ORF">H9K76_03935</name>
</gene>
<reference evidence="3 4" key="1">
    <citation type="submission" date="2020-08" db="EMBL/GenBank/DDBJ databases">
        <title>Genome sequence of Diaphorobacter ruginosibacter DSM 27467T.</title>
        <authorList>
            <person name="Hyun D.-W."/>
            <person name="Bae J.-W."/>
        </authorList>
    </citation>
    <scope>NUCLEOTIDE SEQUENCE [LARGE SCALE GENOMIC DNA]</scope>
    <source>
        <strain evidence="3 4">DSM 27467</strain>
    </source>
</reference>
<comment type="similarity">
    <text evidence="1">Belongs to the UPF0065 (bug) family.</text>
</comment>
<feature type="signal peptide" evidence="2">
    <location>
        <begin position="1"/>
        <end position="26"/>
    </location>
</feature>
<accession>A0A7G9RR10</accession>
<sequence length="322" mass="34458">MRLQISLLSSVTLASCLGFSAPAVHASDYPARPVELIVSAAAGGGTDNMARAFTEAARKHFPQPIVVVNKPGAASSIGFTDVAMSRPDGYKMGVITVNLAILPALNLTKVTVEDYIYIARLNNDPSAITVRADAPWKTIEEFLAEARKSPGKLQVGNAGIGDAWHVAALALEEKTRTLFNHVPFQGGNPAVLSLLGGHVDAVTVSPGEVAQHVAAGKLRMLAVMADQRMPGLFAQVPTFKERNIDLTVGAWRGLVVPKGTPDAVVKTLKDMARKAGNEPSFRETLEKTNLGYSYGEGDVFLKQIQDDREMFKGILAKLDVNK</sequence>
<evidence type="ECO:0000313" key="4">
    <source>
        <dbReference type="Proteomes" id="UP000515811"/>
    </source>
</evidence>
<keyword evidence="4" id="KW-1185">Reference proteome</keyword>
<evidence type="ECO:0000256" key="1">
    <source>
        <dbReference type="ARBA" id="ARBA00006987"/>
    </source>
</evidence>
<dbReference type="AlphaFoldDB" id="A0A7G9RR10"/>
<proteinExistence type="inferred from homology"/>
<dbReference type="PROSITE" id="PS51257">
    <property type="entry name" value="PROKAR_LIPOPROTEIN"/>
    <property type="match status" value="1"/>
</dbReference>
<dbReference type="KEGG" id="drg:H9K76_03935"/>
<evidence type="ECO:0000256" key="2">
    <source>
        <dbReference type="SAM" id="SignalP"/>
    </source>
</evidence>
<dbReference type="SUPFAM" id="SSF53850">
    <property type="entry name" value="Periplasmic binding protein-like II"/>
    <property type="match status" value="1"/>
</dbReference>
<protein>
    <submittedName>
        <fullName evidence="3">Tripartite tricarboxylate transporter substrate binding protein</fullName>
    </submittedName>
</protein>
<dbReference type="EMBL" id="CP060714">
    <property type="protein sequence ID" value="QNN58035.1"/>
    <property type="molecule type" value="Genomic_DNA"/>
</dbReference>
<evidence type="ECO:0000313" key="3">
    <source>
        <dbReference type="EMBL" id="QNN58035.1"/>
    </source>
</evidence>
<dbReference type="CDD" id="cd07012">
    <property type="entry name" value="PBP2_Bug_TTT"/>
    <property type="match status" value="1"/>
</dbReference>
<feature type="chain" id="PRO_5028806004" evidence="2">
    <location>
        <begin position="27"/>
        <end position="322"/>
    </location>
</feature>
<dbReference type="PANTHER" id="PTHR42928">
    <property type="entry name" value="TRICARBOXYLATE-BINDING PROTEIN"/>
    <property type="match status" value="1"/>
</dbReference>
<dbReference type="InterPro" id="IPR042100">
    <property type="entry name" value="Bug_dom1"/>
</dbReference>
<dbReference type="Gene3D" id="3.40.190.150">
    <property type="entry name" value="Bordetella uptake gene, domain 1"/>
    <property type="match status" value="1"/>
</dbReference>